<proteinExistence type="inferred from homology"/>
<comment type="similarity">
    <text evidence="1">Belongs to the 2S seed storage albumins family.</text>
</comment>
<evidence type="ECO:0000313" key="5">
    <source>
        <dbReference type="Proteomes" id="UP000233551"/>
    </source>
</evidence>
<keyword evidence="5" id="KW-1185">Reference proteome</keyword>
<dbReference type="InterPro" id="IPR000617">
    <property type="entry name" value="Napin/2SS/CON"/>
</dbReference>
<evidence type="ECO:0000256" key="2">
    <source>
        <dbReference type="ARBA" id="ARBA00022761"/>
    </source>
</evidence>
<accession>A0A2I0JHZ1</accession>
<name>A0A2I0JHZ1_PUNGR</name>
<dbReference type="InterPro" id="IPR016140">
    <property type="entry name" value="Bifunc_inhib/LTP/seed_store"/>
</dbReference>
<dbReference type="Gene3D" id="1.10.110.10">
    <property type="entry name" value="Plant lipid-transfer and hydrophobic proteins"/>
    <property type="match status" value="1"/>
</dbReference>
<evidence type="ECO:0000256" key="3">
    <source>
        <dbReference type="ARBA" id="ARBA00023129"/>
    </source>
</evidence>
<protein>
    <submittedName>
        <fullName evidence="4">Uncharacterized protein</fullName>
    </submittedName>
</protein>
<gene>
    <name evidence="4" type="ORF">CRG98_023765</name>
</gene>
<dbReference type="SMART" id="SM00499">
    <property type="entry name" value="AAI"/>
    <property type="match status" value="1"/>
</dbReference>
<dbReference type="Pfam" id="PF00234">
    <property type="entry name" value="Tryp_alpha_amyl"/>
    <property type="match status" value="1"/>
</dbReference>
<dbReference type="OrthoDB" id="1922883at2759"/>
<comment type="caution">
    <text evidence="4">The sequence shown here is derived from an EMBL/GenBank/DDBJ whole genome shotgun (WGS) entry which is preliminary data.</text>
</comment>
<dbReference type="PRINTS" id="PR00496">
    <property type="entry name" value="NAPIN"/>
</dbReference>
<evidence type="ECO:0000313" key="4">
    <source>
        <dbReference type="EMBL" id="PKI55884.1"/>
    </source>
</evidence>
<keyword evidence="2" id="KW-0758">Storage protein</keyword>
<sequence>MARRLAVLAAVFVAMFMVASAYKTTVTTMVLEDNDDENQSRRGGRQQCREQIQRQQQLFHCQQVLTRGGRYIVLGMRGAEDSNPESLQQCCQQLRQVEEQCRCQGIEEIVQIQQQQGRLQGQRLREVIQTAENLPNMCRLSPQRCSVSVRGGSGGGYTELDS</sequence>
<dbReference type="GeneID" id="116213024"/>
<reference evidence="4 5" key="1">
    <citation type="submission" date="2017-11" db="EMBL/GenBank/DDBJ databases">
        <title>De-novo sequencing of pomegranate (Punica granatum L.) genome.</title>
        <authorList>
            <person name="Akparov Z."/>
            <person name="Amiraslanov A."/>
            <person name="Hajiyeva S."/>
            <person name="Abbasov M."/>
            <person name="Kaur K."/>
            <person name="Hamwieh A."/>
            <person name="Solovyev V."/>
            <person name="Salamov A."/>
            <person name="Braich B."/>
            <person name="Kosarev P."/>
            <person name="Mahmoud A."/>
            <person name="Hajiyev E."/>
            <person name="Babayeva S."/>
            <person name="Izzatullayeva V."/>
            <person name="Mammadov A."/>
            <person name="Mammadov A."/>
            <person name="Sharifova S."/>
            <person name="Ojaghi J."/>
            <person name="Eynullazada K."/>
            <person name="Bayramov B."/>
            <person name="Abdulazimova A."/>
            <person name="Shahmuradov I."/>
        </authorList>
    </citation>
    <scope>NUCLEOTIDE SEQUENCE [LARGE SCALE GENOMIC DNA]</scope>
    <source>
        <strain evidence="5">cv. AG2017</strain>
        <tissue evidence="4">Leaf</tissue>
    </source>
</reference>
<evidence type="ECO:0000256" key="1">
    <source>
        <dbReference type="ARBA" id="ARBA00008262"/>
    </source>
</evidence>
<organism evidence="4 5">
    <name type="scientific">Punica granatum</name>
    <name type="common">Pomegranate</name>
    <dbReference type="NCBI Taxonomy" id="22663"/>
    <lineage>
        <taxon>Eukaryota</taxon>
        <taxon>Viridiplantae</taxon>
        <taxon>Streptophyta</taxon>
        <taxon>Embryophyta</taxon>
        <taxon>Tracheophyta</taxon>
        <taxon>Spermatophyta</taxon>
        <taxon>Magnoliopsida</taxon>
        <taxon>eudicotyledons</taxon>
        <taxon>Gunneridae</taxon>
        <taxon>Pentapetalae</taxon>
        <taxon>rosids</taxon>
        <taxon>malvids</taxon>
        <taxon>Myrtales</taxon>
        <taxon>Lythraceae</taxon>
        <taxon>Punica</taxon>
    </lineage>
</organism>
<dbReference type="PANTHER" id="PTHR35496:SF4">
    <property type="entry name" value="2S SULFUR-RICH SEED STORAGE PROTEIN 2-LIKE"/>
    <property type="match status" value="1"/>
</dbReference>
<dbReference type="AlphaFoldDB" id="A0A2I0JHZ1"/>
<dbReference type="PANTHER" id="PTHR35496">
    <property type="entry name" value="2S SEED STORAGE PROTEIN 1-RELATED"/>
    <property type="match status" value="1"/>
</dbReference>
<dbReference type="GO" id="GO:0045735">
    <property type="term" value="F:nutrient reservoir activity"/>
    <property type="evidence" value="ECO:0007669"/>
    <property type="project" value="UniProtKB-KW"/>
</dbReference>
<keyword evidence="3" id="KW-0708">Seed storage protein</keyword>
<dbReference type="SUPFAM" id="SSF47699">
    <property type="entry name" value="Bifunctional inhibitor/lipid-transfer protein/seed storage 2S albumin"/>
    <property type="match status" value="1"/>
</dbReference>
<dbReference type="Proteomes" id="UP000233551">
    <property type="component" value="Unassembled WGS sequence"/>
</dbReference>
<dbReference type="EMBL" id="PGOL01001659">
    <property type="protein sequence ID" value="PKI55884.1"/>
    <property type="molecule type" value="Genomic_DNA"/>
</dbReference>
<dbReference type="InterPro" id="IPR036312">
    <property type="entry name" value="Bifun_inhib/LTP/seed_sf"/>
</dbReference>